<evidence type="ECO:0000256" key="6">
    <source>
        <dbReference type="SAM" id="Phobius"/>
    </source>
</evidence>
<evidence type="ECO:0000256" key="2">
    <source>
        <dbReference type="ARBA" id="ARBA00022729"/>
    </source>
</evidence>
<keyword evidence="1" id="KW-0433">Leucine-rich repeat</keyword>
<dbReference type="RefSeq" id="XP_019621927.1">
    <property type="nucleotide sequence ID" value="XM_019766368.1"/>
</dbReference>
<evidence type="ECO:0000256" key="5">
    <source>
        <dbReference type="ARBA" id="ARBA00023180"/>
    </source>
</evidence>
<dbReference type="InterPro" id="IPR003591">
    <property type="entry name" value="Leu-rich_rpt_typical-subtyp"/>
</dbReference>
<dbReference type="SMART" id="SM00082">
    <property type="entry name" value="LRRCT"/>
    <property type="match status" value="1"/>
</dbReference>
<dbReference type="InterPro" id="IPR000483">
    <property type="entry name" value="Cys-rich_flank_reg_C"/>
</dbReference>
<feature type="transmembrane region" description="Helical" evidence="6">
    <location>
        <begin position="478"/>
        <end position="501"/>
    </location>
</feature>
<dbReference type="InterPro" id="IPR050328">
    <property type="entry name" value="Dev_Immune_Receptor"/>
</dbReference>
<proteinExistence type="predicted"/>
<protein>
    <submittedName>
        <fullName evidence="10">Chondroadherin-like</fullName>
    </submittedName>
</protein>
<dbReference type="GO" id="GO:0031012">
    <property type="term" value="C:extracellular matrix"/>
    <property type="evidence" value="ECO:0007669"/>
    <property type="project" value="TreeGrafter"/>
</dbReference>
<feature type="domain" description="Ig-like" evidence="8">
    <location>
        <begin position="372"/>
        <end position="466"/>
    </location>
</feature>
<dbReference type="InterPro" id="IPR032675">
    <property type="entry name" value="LRR_dom_sf"/>
</dbReference>
<keyword evidence="9" id="KW-1185">Reference proteome</keyword>
<dbReference type="PANTHER" id="PTHR24373">
    <property type="entry name" value="SLIT RELATED LEUCINE-RICH REPEAT NEURONAL PROTEIN"/>
    <property type="match status" value="1"/>
</dbReference>
<evidence type="ECO:0000256" key="3">
    <source>
        <dbReference type="ARBA" id="ARBA00022737"/>
    </source>
</evidence>
<keyword evidence="4" id="KW-1015">Disulfide bond</keyword>
<dbReference type="AlphaFoldDB" id="A0A6P4YTH4"/>
<dbReference type="GeneID" id="109468127"/>
<dbReference type="FunFam" id="3.80.10.10:FF:000770">
    <property type="entry name" value="Uncharacterized protein"/>
    <property type="match status" value="1"/>
</dbReference>
<dbReference type="SMART" id="SM00365">
    <property type="entry name" value="LRR_SD22"/>
    <property type="match status" value="6"/>
</dbReference>
<sequence length="527" mass="57703">MMKLPGVLMFLLVLGTAESACNSTCSTFCDCSNHGLTSVPRDLPTNITRLDLQHNQITTVGQLDFSRYRSLITLDLGYNRISTIGSQAFYQLSNLTKLRVSSNSLRNLTASMFTGLANVQEMIFYKNDISDIQTGTFNPTPLLIRLLVHRNKLTSLKSGMFSGLENLQELWVNDNEITNIQTGTFNSTSELRILSLSQNKLATLRSDMFTDLKGLKYLYLYDNDITSIHAGAFSSTSQLGILHLYNNHIQSIPSNLLSNLLQLSDLKLSYNNLTDFPFEQLSNVQTISTLKLDNNKMTTLPSLAYDILSSISDVNIDNNPWQCDCRMVDFKLKITESSPFENRITCSQPDNLSGLKLKDIKLENLFLGCLEPKIVRFERSGNVKLLQGANILEQVVCEATGIPTPTITVIPPAGLNTTAESNGIVTVEENSNVIIQNIIAADAGLYGCIASSPIGSTFAVLSTEVVNPVSPPRFTLPVFAGSVSGAVAGTIAIGAIILAIWCRARAKTRFVALSTESDVDLTTVTQL</sequence>
<evidence type="ECO:0000313" key="10">
    <source>
        <dbReference type="RefSeq" id="XP_019621927.1"/>
    </source>
</evidence>
<dbReference type="InterPro" id="IPR001611">
    <property type="entry name" value="Leu-rich_rpt"/>
</dbReference>
<dbReference type="Pfam" id="PF13855">
    <property type="entry name" value="LRR_8"/>
    <property type="match status" value="2"/>
</dbReference>
<dbReference type="KEGG" id="bbel:109468127"/>
<dbReference type="SMART" id="SM00369">
    <property type="entry name" value="LRR_TYP"/>
    <property type="match status" value="10"/>
</dbReference>
<keyword evidence="6" id="KW-1133">Transmembrane helix</keyword>
<dbReference type="Proteomes" id="UP000515135">
    <property type="component" value="Unplaced"/>
</dbReference>
<evidence type="ECO:0000256" key="7">
    <source>
        <dbReference type="SAM" id="SignalP"/>
    </source>
</evidence>
<feature type="chain" id="PRO_5028475646" evidence="7">
    <location>
        <begin position="20"/>
        <end position="527"/>
    </location>
</feature>
<dbReference type="PROSITE" id="PS51450">
    <property type="entry name" value="LRR"/>
    <property type="match status" value="5"/>
</dbReference>
<keyword evidence="6" id="KW-0472">Membrane</keyword>
<dbReference type="SUPFAM" id="SSF52058">
    <property type="entry name" value="L domain-like"/>
    <property type="match status" value="1"/>
</dbReference>
<feature type="signal peptide" evidence="7">
    <location>
        <begin position="1"/>
        <end position="19"/>
    </location>
</feature>
<dbReference type="SUPFAM" id="SSF48726">
    <property type="entry name" value="Immunoglobulin"/>
    <property type="match status" value="1"/>
</dbReference>
<evidence type="ECO:0000256" key="1">
    <source>
        <dbReference type="ARBA" id="ARBA00022614"/>
    </source>
</evidence>
<evidence type="ECO:0000259" key="8">
    <source>
        <dbReference type="PROSITE" id="PS50835"/>
    </source>
</evidence>
<dbReference type="SMART" id="SM00364">
    <property type="entry name" value="LRR_BAC"/>
    <property type="match status" value="5"/>
</dbReference>
<accession>A0A6P4YTH4</accession>
<dbReference type="PROSITE" id="PS50835">
    <property type="entry name" value="IG_LIKE"/>
    <property type="match status" value="1"/>
</dbReference>
<dbReference type="InterPro" id="IPR036179">
    <property type="entry name" value="Ig-like_dom_sf"/>
</dbReference>
<dbReference type="InterPro" id="IPR013783">
    <property type="entry name" value="Ig-like_fold"/>
</dbReference>
<dbReference type="OrthoDB" id="676979at2759"/>
<dbReference type="PANTHER" id="PTHR24373:SF383">
    <property type="entry name" value="LEUCINE-RICH REPEAT-CONTAINING PROTEIN 15-LIKE"/>
    <property type="match status" value="1"/>
</dbReference>
<organism evidence="9 10">
    <name type="scientific">Branchiostoma belcheri</name>
    <name type="common">Amphioxus</name>
    <dbReference type="NCBI Taxonomy" id="7741"/>
    <lineage>
        <taxon>Eukaryota</taxon>
        <taxon>Metazoa</taxon>
        <taxon>Chordata</taxon>
        <taxon>Cephalochordata</taxon>
        <taxon>Leptocardii</taxon>
        <taxon>Amphioxiformes</taxon>
        <taxon>Branchiostomatidae</taxon>
        <taxon>Branchiostoma</taxon>
    </lineage>
</organism>
<reference evidence="10" key="1">
    <citation type="submission" date="2025-08" db="UniProtKB">
        <authorList>
            <consortium name="RefSeq"/>
        </authorList>
    </citation>
    <scope>IDENTIFICATION</scope>
    <source>
        <tissue evidence="10">Gonad</tissue>
    </source>
</reference>
<keyword evidence="5" id="KW-0325">Glycoprotein</keyword>
<keyword evidence="3" id="KW-0677">Repeat</keyword>
<dbReference type="Gene3D" id="2.60.40.10">
    <property type="entry name" value="Immunoglobulins"/>
    <property type="match status" value="1"/>
</dbReference>
<gene>
    <name evidence="10" type="primary">LOC109468127</name>
</gene>
<evidence type="ECO:0000313" key="9">
    <source>
        <dbReference type="Proteomes" id="UP000515135"/>
    </source>
</evidence>
<evidence type="ECO:0000256" key="4">
    <source>
        <dbReference type="ARBA" id="ARBA00023157"/>
    </source>
</evidence>
<dbReference type="InterPro" id="IPR007110">
    <property type="entry name" value="Ig-like_dom"/>
</dbReference>
<keyword evidence="2 7" id="KW-0732">Signal</keyword>
<dbReference type="Gene3D" id="3.80.10.10">
    <property type="entry name" value="Ribonuclease Inhibitor"/>
    <property type="match status" value="2"/>
</dbReference>
<name>A0A6P4YTH4_BRABE</name>
<keyword evidence="6" id="KW-0812">Transmembrane</keyword>
<dbReference type="FunFam" id="3.80.10.10:FF:001360">
    <property type="entry name" value="Uncharacterized protein"/>
    <property type="match status" value="1"/>
</dbReference>
<dbReference type="GO" id="GO:0005615">
    <property type="term" value="C:extracellular space"/>
    <property type="evidence" value="ECO:0007669"/>
    <property type="project" value="TreeGrafter"/>
</dbReference>